<evidence type="ECO:0000313" key="4">
    <source>
        <dbReference type="EMBL" id="UWP79274.1"/>
    </source>
</evidence>
<evidence type="ECO:0000256" key="3">
    <source>
        <dbReference type="ARBA" id="ARBA00035643"/>
    </source>
</evidence>
<dbReference type="PANTHER" id="PTHR36852:SF1">
    <property type="entry name" value="PROTEIN GVPL 2"/>
    <property type="match status" value="1"/>
</dbReference>
<name>A0ABY5VR51_9ACTN</name>
<comment type="similarity">
    <text evidence="3">Belongs to the gas vesicle GvpF/GvpL family.</text>
</comment>
<dbReference type="Proteomes" id="UP001059617">
    <property type="component" value="Chromosome"/>
</dbReference>
<keyword evidence="5" id="KW-1185">Reference proteome</keyword>
<organism evidence="4 5">
    <name type="scientific">Dactylosporangium fulvum</name>
    <dbReference type="NCBI Taxonomy" id="53359"/>
    <lineage>
        <taxon>Bacteria</taxon>
        <taxon>Bacillati</taxon>
        <taxon>Actinomycetota</taxon>
        <taxon>Actinomycetes</taxon>
        <taxon>Micromonosporales</taxon>
        <taxon>Micromonosporaceae</taxon>
        <taxon>Dactylosporangium</taxon>
    </lineage>
</organism>
<evidence type="ECO:0000313" key="5">
    <source>
        <dbReference type="Proteomes" id="UP001059617"/>
    </source>
</evidence>
<keyword evidence="1" id="KW-0304">Gas vesicle</keyword>
<reference evidence="4" key="2">
    <citation type="submission" date="2022-09" db="EMBL/GenBank/DDBJ databases">
        <title>Biosynthetic gene clusters of Dactylosporangioum fulvum.</title>
        <authorList>
            <person name="Caradec T."/>
        </authorList>
    </citation>
    <scope>NUCLEOTIDE SEQUENCE</scope>
    <source>
        <strain evidence="4">NRRL B-16292</strain>
    </source>
</reference>
<sequence length="253" mass="27134">MTGVWVHAVAGTAGASTAHGINDTAVRWVGAGGLFAVVSPVDVEDYEPDRLEQHLSDLEWLERTAHEHHRVVTAAAAAGPVVPAALATVYHDEARLVDDLTRHRDELTAALDRVAGRTEWGVKAYARFDAPVDAPAAGGGPGTAYLHRRRTELATREQRYEQATEAADAVHEELSAHAVLARQHPPQHPQLSGAEDVTVLNGAYLVDDDRTAEFERAVEALGARETTLRLELTGPWPPYSFAAAPALRAGVAS</sequence>
<accession>A0ABY5VR51</accession>
<dbReference type="Pfam" id="PF06386">
    <property type="entry name" value="GvpL_GvpF"/>
    <property type="match status" value="1"/>
</dbReference>
<dbReference type="EMBL" id="CP073720">
    <property type="protein sequence ID" value="UWP79274.1"/>
    <property type="molecule type" value="Genomic_DNA"/>
</dbReference>
<dbReference type="InterPro" id="IPR009430">
    <property type="entry name" value="GvpL/GvpF"/>
</dbReference>
<evidence type="ECO:0000256" key="2">
    <source>
        <dbReference type="ARBA" id="ARBA00035108"/>
    </source>
</evidence>
<protein>
    <submittedName>
        <fullName evidence="4">GvpL/GvpF family gas vesicle protein</fullName>
    </submittedName>
</protein>
<proteinExistence type="inferred from homology"/>
<evidence type="ECO:0000256" key="1">
    <source>
        <dbReference type="ARBA" id="ARBA00022987"/>
    </source>
</evidence>
<dbReference type="RefSeq" id="WP_259856910.1">
    <property type="nucleotide sequence ID" value="NZ_BAAAST010000131.1"/>
</dbReference>
<reference evidence="4" key="1">
    <citation type="submission" date="2021-04" db="EMBL/GenBank/DDBJ databases">
        <authorList>
            <person name="Hartkoorn R.C."/>
            <person name="Beaudoing E."/>
            <person name="Hot D."/>
        </authorList>
    </citation>
    <scope>NUCLEOTIDE SEQUENCE</scope>
    <source>
        <strain evidence="4">NRRL B-16292</strain>
    </source>
</reference>
<dbReference type="PANTHER" id="PTHR36852">
    <property type="entry name" value="PROTEIN GVPL 2"/>
    <property type="match status" value="1"/>
</dbReference>
<gene>
    <name evidence="4" type="ORF">Dfulv_29405</name>
</gene>
<comment type="subcellular location">
    <subcellularLocation>
        <location evidence="2">Gas vesicle</location>
    </subcellularLocation>
</comment>